<evidence type="ECO:0000256" key="1">
    <source>
        <dbReference type="ARBA" id="ARBA00001922"/>
    </source>
</evidence>
<evidence type="ECO:0000259" key="8">
    <source>
        <dbReference type="PROSITE" id="PS51161"/>
    </source>
</evidence>
<gene>
    <name evidence="9" type="ORF">A2609_00155</name>
</gene>
<dbReference type="GO" id="GO:0031419">
    <property type="term" value="F:cobalamin binding"/>
    <property type="evidence" value="ECO:0007669"/>
    <property type="project" value="UniProtKB-KW"/>
</dbReference>
<dbReference type="InterPro" id="IPR040763">
    <property type="entry name" value="RNR_alpha_hel"/>
</dbReference>
<dbReference type="PANTHER" id="PTHR43371:SF1">
    <property type="entry name" value="RIBONUCLEOSIDE-DIPHOSPHATE REDUCTASE"/>
    <property type="match status" value="1"/>
</dbReference>
<dbReference type="InterPro" id="IPR005144">
    <property type="entry name" value="ATP-cone_dom"/>
</dbReference>
<organism evidence="9 10">
    <name type="scientific">Candidatus Kaiserbacteria bacterium RIFOXYD1_FULL_47_14</name>
    <dbReference type="NCBI Taxonomy" id="1798533"/>
    <lineage>
        <taxon>Bacteria</taxon>
        <taxon>Candidatus Kaiseribacteriota</taxon>
    </lineage>
</organism>
<evidence type="ECO:0000256" key="7">
    <source>
        <dbReference type="PROSITE-ProRule" id="PRU00492"/>
    </source>
</evidence>
<comment type="caution">
    <text evidence="9">The sequence shown here is derived from an EMBL/GenBank/DDBJ whole genome shotgun (WGS) entry which is preliminary data.</text>
</comment>
<dbReference type="Pfam" id="PF17975">
    <property type="entry name" value="RNR_Alpha"/>
    <property type="match status" value="1"/>
</dbReference>
<evidence type="ECO:0000256" key="2">
    <source>
        <dbReference type="ARBA" id="ARBA00022628"/>
    </source>
</evidence>
<dbReference type="GO" id="GO:0004748">
    <property type="term" value="F:ribonucleoside-diphosphate reductase activity, thioredoxin disulfide as acceptor"/>
    <property type="evidence" value="ECO:0007669"/>
    <property type="project" value="TreeGrafter"/>
</dbReference>
<keyword evidence="6" id="KW-0170">Cobalt</keyword>
<feature type="non-terminal residue" evidence="9">
    <location>
        <position position="745"/>
    </location>
</feature>
<dbReference type="InterPro" id="IPR050862">
    <property type="entry name" value="RdRp_reductase_class-2"/>
</dbReference>
<name>A0A1F6G7T7_9BACT</name>
<evidence type="ECO:0000313" key="9">
    <source>
        <dbReference type="EMBL" id="OGG94177.1"/>
    </source>
</evidence>
<protein>
    <submittedName>
        <fullName evidence="9">Ribonucleoside-triphosphate reductase</fullName>
    </submittedName>
</protein>
<proteinExistence type="predicted"/>
<evidence type="ECO:0000256" key="6">
    <source>
        <dbReference type="ARBA" id="ARBA00023285"/>
    </source>
</evidence>
<dbReference type="EMBL" id="MFMU01000002">
    <property type="protein sequence ID" value="OGG94177.1"/>
    <property type="molecule type" value="Genomic_DNA"/>
</dbReference>
<feature type="domain" description="ATP-cone" evidence="8">
    <location>
        <begin position="36"/>
        <end position="131"/>
    </location>
</feature>
<keyword evidence="3 7" id="KW-0547">Nucleotide-binding</keyword>
<evidence type="ECO:0000256" key="5">
    <source>
        <dbReference type="ARBA" id="ARBA00023002"/>
    </source>
</evidence>
<keyword evidence="4 7" id="KW-0067">ATP-binding</keyword>
<reference evidence="9 10" key="1">
    <citation type="journal article" date="2016" name="Nat. Commun.">
        <title>Thousands of microbial genomes shed light on interconnected biogeochemical processes in an aquifer system.</title>
        <authorList>
            <person name="Anantharaman K."/>
            <person name="Brown C.T."/>
            <person name="Hug L.A."/>
            <person name="Sharon I."/>
            <person name="Castelle C.J."/>
            <person name="Probst A.J."/>
            <person name="Thomas B.C."/>
            <person name="Singh A."/>
            <person name="Wilkins M.J."/>
            <person name="Karaoz U."/>
            <person name="Brodie E.L."/>
            <person name="Williams K.H."/>
            <person name="Hubbard S.S."/>
            <person name="Banfield J.F."/>
        </authorList>
    </citation>
    <scope>NUCLEOTIDE SEQUENCE [LARGE SCALE GENOMIC DNA]</scope>
</reference>
<dbReference type="AlphaFoldDB" id="A0A1F6G7T7"/>
<keyword evidence="5" id="KW-0560">Oxidoreductase</keyword>
<keyword evidence="2" id="KW-0846">Cobalamin</keyword>
<dbReference type="PROSITE" id="PS51161">
    <property type="entry name" value="ATP_CONE"/>
    <property type="match status" value="1"/>
</dbReference>
<dbReference type="STRING" id="1798533.A2609_00155"/>
<dbReference type="GO" id="GO:0005524">
    <property type="term" value="F:ATP binding"/>
    <property type="evidence" value="ECO:0007669"/>
    <property type="project" value="UniProtKB-UniRule"/>
</dbReference>
<dbReference type="Gene3D" id="3.20.70.20">
    <property type="match status" value="2"/>
</dbReference>
<sequence>MPKIAHVSAQVKTHTAIMAPEPQVSKMTLKYREVIPQVEKRDGRLVPFDFDKIATAIWKAMSAAGEGSIDDANLIAHQVVGEFGRFAKKYKNFLPTVEGFQDSVEKYLILNDYVKTAKAYILYRDKRAQLRATKIEIPEHVRRFAEESKKYFVDNALGEFVYLRTYAKWIPEEGRRETWVETVDRYMGFMRENLGKKLTEKEYVELRTSILKQEVMPSMRLMQFSGEAARRCNSCSYNCTFTAPVKLEDFAEIMYLSMQGCGVGFAVESQNVEQLPQIMKQTGKKIETHIVDDSKEGWCDALTLGLKTWYAGRDIAFDFSKVRPAGARLKVMGGKASGPEPLKSLLAFTHEKVMARAGRRLRSIDVHDIICKIGECVVSGGVRRTAMISLSDLDDVDMRDAKKGQFYMTDPHRSVANNSAVYEAQPTNTELMDEWVALMKSGSGERGIFNRGSLATTMPKRRVDYFKKIGFIEEDGTVHGSIGVNPCGEIILQSKQFCNLSEVIARVHDTEASLLRKARLAAILGTYQSTLTKFGYISKEWTDHCAAERLLGVSITGQWDSPAAREPEVMRKVRAIVIKTNATYAKRFGITPSTSVTAVKPSGTVSQTFNCASGIHPRHSPYYIRRVRISATDSLFKMMRDQGVPYYPEVGQSMEEANTFVIEFPVKAPDHSKEARFKNDLSALEQLEYWKRVKLNYTEHNPSATISVSADEWISVVDWVQKNWDIVGGLSFLPRADHVYRLAPY</sequence>
<evidence type="ECO:0000256" key="4">
    <source>
        <dbReference type="ARBA" id="ARBA00022840"/>
    </source>
</evidence>
<dbReference type="Proteomes" id="UP000176867">
    <property type="component" value="Unassembled WGS sequence"/>
</dbReference>
<evidence type="ECO:0000313" key="10">
    <source>
        <dbReference type="Proteomes" id="UP000176867"/>
    </source>
</evidence>
<evidence type="ECO:0000256" key="3">
    <source>
        <dbReference type="ARBA" id="ARBA00022741"/>
    </source>
</evidence>
<accession>A0A1F6G7T7</accession>
<dbReference type="PANTHER" id="PTHR43371">
    <property type="entry name" value="VITAMIN B12-DEPENDENT RIBONUCLEOTIDE REDUCTASE"/>
    <property type="match status" value="1"/>
</dbReference>
<dbReference type="SUPFAM" id="SSF51998">
    <property type="entry name" value="PFL-like glycyl radical enzymes"/>
    <property type="match status" value="1"/>
</dbReference>
<comment type="cofactor">
    <cofactor evidence="1">
        <name>adenosylcob(III)alamin</name>
        <dbReference type="ChEBI" id="CHEBI:18408"/>
    </cofactor>
</comment>
<dbReference type="Pfam" id="PF03477">
    <property type="entry name" value="ATP-cone"/>
    <property type="match status" value="1"/>
</dbReference>